<feature type="transmembrane region" description="Helical" evidence="1">
    <location>
        <begin position="294"/>
        <end position="314"/>
    </location>
</feature>
<keyword evidence="1" id="KW-0812">Transmembrane</keyword>
<proteinExistence type="predicted"/>
<feature type="transmembrane region" description="Helical" evidence="1">
    <location>
        <begin position="253"/>
        <end position="273"/>
    </location>
</feature>
<feature type="transmembrane region" description="Helical" evidence="1">
    <location>
        <begin position="176"/>
        <end position="196"/>
    </location>
</feature>
<feature type="transmembrane region" description="Helical" evidence="1">
    <location>
        <begin position="107"/>
        <end position="129"/>
    </location>
</feature>
<keyword evidence="1" id="KW-0472">Membrane</keyword>
<feature type="transmembrane region" description="Helical" evidence="1">
    <location>
        <begin position="401"/>
        <end position="422"/>
    </location>
</feature>
<evidence type="ECO:0000256" key="1">
    <source>
        <dbReference type="SAM" id="Phobius"/>
    </source>
</evidence>
<keyword evidence="1" id="KW-1133">Transmembrane helix</keyword>
<feature type="transmembrane region" description="Helical" evidence="1">
    <location>
        <begin position="202"/>
        <end position="223"/>
    </location>
</feature>
<dbReference type="EMBL" id="CP108253">
    <property type="protein sequence ID" value="WTU42822.1"/>
    <property type="molecule type" value="Genomic_DNA"/>
</dbReference>
<feature type="transmembrane region" description="Helical" evidence="1">
    <location>
        <begin position="456"/>
        <end position="476"/>
    </location>
</feature>
<feature type="transmembrane region" description="Helical" evidence="1">
    <location>
        <begin position="230"/>
        <end position="247"/>
    </location>
</feature>
<feature type="transmembrane region" description="Helical" evidence="1">
    <location>
        <begin position="431"/>
        <end position="450"/>
    </location>
</feature>
<organism evidence="2">
    <name type="scientific">Streptomyces sp. NBC_00060</name>
    <dbReference type="NCBI Taxonomy" id="2975636"/>
    <lineage>
        <taxon>Bacteria</taxon>
        <taxon>Bacillati</taxon>
        <taxon>Actinomycetota</taxon>
        <taxon>Actinomycetes</taxon>
        <taxon>Kitasatosporales</taxon>
        <taxon>Streptomycetaceae</taxon>
        <taxon>Streptomyces</taxon>
    </lineage>
</organism>
<protein>
    <submittedName>
        <fullName evidence="2">Uncharacterized protein</fullName>
    </submittedName>
</protein>
<dbReference type="AlphaFoldDB" id="A0AAU2H6A2"/>
<sequence>MSGSLWLGKEGQDTLPFIPRQRPHAAAPDPIDELAARLEELIAAAVHPDEVAAILESDGMTDAHIRTTYGRQDSFELAEDLYARVERRYPPAASPAADPWHTGLPACLLRGLVFALPGLAYVLGAPLLAGPPDGFGLPAGTVPLLAGAIIGWAWNQGLSHRAYSWLGLGDRPAAAAALRTGAPLGAVLSALVALAASGPGELPAAGFAAGQAVYLAAATVLLAMGRERDLLCALLPMAAGAALTVPYDLPEALRTGLLLLSLAAAAGFARRALAGAAGGGGGADDDRPGPRLAASVPYALFGLGTGVLVLYAAVGEVLADGAGAAVAAPSAVALTLSMGPAEWLLHRFRRESVAGLRASTTAYGFRKATVITIVVCLSGYLAVLFALTVVGTLLWPDAPALGALRLTGLLFTGMVLWTALLLQSFGAVRSAAAVCCTAGGVQVLALAAGAGHPREVGPVVTGAAAVVLAGLVGALLGRVTAHRA</sequence>
<evidence type="ECO:0000313" key="2">
    <source>
        <dbReference type="EMBL" id="WTU42822.1"/>
    </source>
</evidence>
<feature type="transmembrane region" description="Helical" evidence="1">
    <location>
        <begin position="369"/>
        <end position="395"/>
    </location>
</feature>
<name>A0AAU2H6A2_9ACTN</name>
<accession>A0AAU2H6A2</accession>
<feature type="transmembrane region" description="Helical" evidence="1">
    <location>
        <begin position="326"/>
        <end position="348"/>
    </location>
</feature>
<feature type="transmembrane region" description="Helical" evidence="1">
    <location>
        <begin position="135"/>
        <end position="155"/>
    </location>
</feature>
<gene>
    <name evidence="2" type="ORF">OHV25_26205</name>
</gene>
<reference evidence="2" key="1">
    <citation type="submission" date="2022-10" db="EMBL/GenBank/DDBJ databases">
        <title>The complete genomes of actinobacterial strains from the NBC collection.</title>
        <authorList>
            <person name="Joergensen T.S."/>
            <person name="Alvarez Arevalo M."/>
            <person name="Sterndorff E.B."/>
            <person name="Faurdal D."/>
            <person name="Vuksanovic O."/>
            <person name="Mourched A.-S."/>
            <person name="Charusanti P."/>
            <person name="Shaw S."/>
            <person name="Blin K."/>
            <person name="Weber T."/>
        </authorList>
    </citation>
    <scope>NUCLEOTIDE SEQUENCE</scope>
    <source>
        <strain evidence="2">NBC_00060</strain>
    </source>
</reference>